<keyword evidence="4" id="KW-1185">Reference proteome</keyword>
<dbReference type="InterPro" id="IPR013486">
    <property type="entry name" value="SpoIID/LytB"/>
</dbReference>
<dbReference type="PANTHER" id="PTHR30032">
    <property type="entry name" value="N-ACETYLMURAMOYL-L-ALANINE AMIDASE-RELATED"/>
    <property type="match status" value="1"/>
</dbReference>
<evidence type="ECO:0000256" key="1">
    <source>
        <dbReference type="SAM" id="MobiDB-lite"/>
    </source>
</evidence>
<feature type="domain" description="Sporulation stage II protein D amidase enhancer LytB N-terminal" evidence="2">
    <location>
        <begin position="214"/>
        <end position="303"/>
    </location>
</feature>
<feature type="region of interest" description="Disordered" evidence="1">
    <location>
        <begin position="37"/>
        <end position="118"/>
    </location>
</feature>
<name>A0ABU3ZA22_9FIRM</name>
<dbReference type="PANTHER" id="PTHR30032:SF4">
    <property type="entry name" value="AMIDASE ENHANCER"/>
    <property type="match status" value="1"/>
</dbReference>
<feature type="compositionally biased region" description="Polar residues" evidence="1">
    <location>
        <begin position="105"/>
        <end position="118"/>
    </location>
</feature>
<gene>
    <name evidence="3" type="ORF">RVY80_07810</name>
</gene>
<dbReference type="Proteomes" id="UP001272515">
    <property type="component" value="Unassembled WGS sequence"/>
</dbReference>
<dbReference type="NCBIfam" id="TIGR02669">
    <property type="entry name" value="SpoIID_LytB"/>
    <property type="match status" value="1"/>
</dbReference>
<feature type="compositionally biased region" description="Low complexity" evidence="1">
    <location>
        <begin position="37"/>
        <end position="80"/>
    </location>
</feature>
<protein>
    <submittedName>
        <fullName evidence="3">SpoIID/LytB domain-containing protein</fullName>
    </submittedName>
</protein>
<dbReference type="Pfam" id="PF08486">
    <property type="entry name" value="SpoIID"/>
    <property type="match status" value="1"/>
</dbReference>
<accession>A0ABU3ZA22</accession>
<evidence type="ECO:0000259" key="2">
    <source>
        <dbReference type="Pfam" id="PF08486"/>
    </source>
</evidence>
<comment type="caution">
    <text evidence="3">The sequence shown here is derived from an EMBL/GenBank/DDBJ whole genome shotgun (WGS) entry which is preliminary data.</text>
</comment>
<sequence>MNTKKLQCLIVGAMFLGINLGTVVTVHGESFIVTKAGSTKSSSTTTTSTKAVGTKATSTTSKSKVSSTITKAKSTNSSTKSKVKSKKDTKSTKVTKNTKQGTIKPKSSTSITNSSAVKQGTTPNIRVLLGSRKSPTTIKSGTNMTVFKGDDQKVSVIVAGSTGKLSVSGNTIYVNGKAIGPNVLIKPQNPKESFYLGDKQYRGGLRVFAVGRSSTMTLVNAIPLEDYLYGVVPQEVIPSWPAAALEAQAVAARTYALYTMETNKNKDYDVKPSTDYQMYAGRAGEHNATTVAVDKTKGMVMFYNQKPINALFHSDGGGYTEDSVNVWGTALPYLKGVKDYSQAPSTRTWTVTTTRQAMEANLRAAGKGVGTLKSIQLTPLKAQPMETADRGVSGRVKSATFIGSDRKVTVDGDALRSIFGLKSTLFDFYVNHNPNGKDSAKPYHTFTNKNDTVYILGHGWGHGLGLSQWGAAEMAKQNGDKDQEYYKKILTHYYSGININKMY</sequence>
<evidence type="ECO:0000313" key="4">
    <source>
        <dbReference type="Proteomes" id="UP001272515"/>
    </source>
</evidence>
<reference evidence="3 4" key="1">
    <citation type="submission" date="2023-10" db="EMBL/GenBank/DDBJ databases">
        <title>Veillonella sp. nov., isolated from a pig farm feces dump.</title>
        <authorList>
            <person name="Chang Y.-H."/>
        </authorList>
    </citation>
    <scope>NUCLEOTIDE SEQUENCE [LARGE SCALE GENOMIC DNA]</scope>
    <source>
        <strain evidence="3 4">YH-vei2233</strain>
    </source>
</reference>
<organism evidence="3 4">
    <name type="scientific">Veillonella absiana</name>
    <dbReference type="NCBI Taxonomy" id="3079305"/>
    <lineage>
        <taxon>Bacteria</taxon>
        <taxon>Bacillati</taxon>
        <taxon>Bacillota</taxon>
        <taxon>Negativicutes</taxon>
        <taxon>Veillonellales</taxon>
        <taxon>Veillonellaceae</taxon>
        <taxon>Veillonella</taxon>
    </lineage>
</organism>
<dbReference type="InterPro" id="IPR013693">
    <property type="entry name" value="SpoIID/LytB_N"/>
</dbReference>
<dbReference type="RefSeq" id="WP_317330158.1">
    <property type="nucleotide sequence ID" value="NZ_JAWJZA010000019.1"/>
</dbReference>
<proteinExistence type="predicted"/>
<evidence type="ECO:0000313" key="3">
    <source>
        <dbReference type="EMBL" id="MDV5088744.1"/>
    </source>
</evidence>
<dbReference type="EMBL" id="JAWJZB010000008">
    <property type="protein sequence ID" value="MDV5088744.1"/>
    <property type="molecule type" value="Genomic_DNA"/>
</dbReference>
<dbReference type="InterPro" id="IPR051922">
    <property type="entry name" value="Bact_Sporulation_Assoc"/>
</dbReference>